<sequence length="158" mass="18099">MLNLWLLGKRGCLVLFKDDDEDEKCVKKVSKKEVVQKRQKNNERNVGKARKVPKVLYTNAEEPRCIQVRTLPNVLYSCMHNLSEANESYHSSIDLGHMLNMKVDGCASIIGHYMVRNFDADKMVLRLPLGDIPINREVIHELLGQHLGNVAINLMECR</sequence>
<accession>A0AA35Z4G0</accession>
<gene>
    <name evidence="1" type="ORF">LSALG_LOCUS25194</name>
</gene>
<proteinExistence type="predicted"/>
<name>A0AA35Z4G0_LACSI</name>
<evidence type="ECO:0000313" key="1">
    <source>
        <dbReference type="EMBL" id="CAI9285734.1"/>
    </source>
</evidence>
<reference evidence="1" key="1">
    <citation type="submission" date="2023-04" db="EMBL/GenBank/DDBJ databases">
        <authorList>
            <person name="Vijverberg K."/>
            <person name="Xiong W."/>
            <person name="Schranz E."/>
        </authorList>
    </citation>
    <scope>NUCLEOTIDE SEQUENCE</scope>
</reference>
<evidence type="ECO:0000313" key="2">
    <source>
        <dbReference type="Proteomes" id="UP001177003"/>
    </source>
</evidence>
<protein>
    <submittedName>
        <fullName evidence="1">Uncharacterized protein</fullName>
    </submittedName>
</protein>
<dbReference type="EMBL" id="OX465081">
    <property type="protein sequence ID" value="CAI9285734.1"/>
    <property type="molecule type" value="Genomic_DNA"/>
</dbReference>
<dbReference type="AlphaFoldDB" id="A0AA35Z4G0"/>
<keyword evidence="2" id="KW-1185">Reference proteome</keyword>
<organism evidence="1 2">
    <name type="scientific">Lactuca saligna</name>
    <name type="common">Willowleaf lettuce</name>
    <dbReference type="NCBI Taxonomy" id="75948"/>
    <lineage>
        <taxon>Eukaryota</taxon>
        <taxon>Viridiplantae</taxon>
        <taxon>Streptophyta</taxon>
        <taxon>Embryophyta</taxon>
        <taxon>Tracheophyta</taxon>
        <taxon>Spermatophyta</taxon>
        <taxon>Magnoliopsida</taxon>
        <taxon>eudicotyledons</taxon>
        <taxon>Gunneridae</taxon>
        <taxon>Pentapetalae</taxon>
        <taxon>asterids</taxon>
        <taxon>campanulids</taxon>
        <taxon>Asterales</taxon>
        <taxon>Asteraceae</taxon>
        <taxon>Cichorioideae</taxon>
        <taxon>Cichorieae</taxon>
        <taxon>Lactucinae</taxon>
        <taxon>Lactuca</taxon>
    </lineage>
</organism>
<dbReference type="Proteomes" id="UP001177003">
    <property type="component" value="Chromosome 5"/>
</dbReference>